<dbReference type="InterPro" id="IPR008925">
    <property type="entry name" value="aa_tRNA-synth_I_cd-bd_sf"/>
</dbReference>
<dbReference type="Gene3D" id="3.40.50.620">
    <property type="entry name" value="HUPs"/>
    <property type="match status" value="1"/>
</dbReference>
<dbReference type="GO" id="GO:0000049">
    <property type="term" value="F:tRNA binding"/>
    <property type="evidence" value="ECO:0007669"/>
    <property type="project" value="InterPro"/>
</dbReference>
<dbReference type="GO" id="GO:0005524">
    <property type="term" value="F:ATP binding"/>
    <property type="evidence" value="ECO:0007669"/>
    <property type="project" value="UniProtKB-KW"/>
</dbReference>
<evidence type="ECO:0000256" key="5">
    <source>
        <dbReference type="ARBA" id="ARBA00022917"/>
    </source>
</evidence>
<gene>
    <name evidence="10" type="ORF">E1B28_013321</name>
</gene>
<sequence length="500" mass="56652">MVVNGFCVSRIPMLQDSCQVQWMAFNMHWNGQDSNTTMGLGRIVNMHLIIRSASFRVIYLSNPESLSKSERRDLYRSYANRLLESGRAYRCFCSQDKLSSIRERLARSGSNASYDKTCLRLSDEEAARKVRAGEKFTIRINDSTPPERAPTRDMIFGNVRDAHASLSTDPIILKSDQFPTYHLASVVDDHEMGITHVLRGEEWLPSLPLHLDLYAHFGITPPKFAHLPVLLNADGTKMSKRNGDVQVVDYIRRGWEPAAILNWLALAGWGTRHEEAAETVLEELKPSDSPFRGLSQHAPESTRVMTFQELMEEFDLSAVTQRSSSLDAYKLEYINKHHLIRIRESQDGLLRLAERVHSLVKSKFSHSPYTTVENIMHAIRLLERRLITVNDVPDLAPYLFIDPDLSTDEAQKIAKRVGDDRSRILESATGVIRGLADSGKWESMTAPEIVALFHAERDRLGLRTYLMAVRHAMTGMKDGPAVADIMKVIGPERTLQRLQS</sequence>
<keyword evidence="4 7" id="KW-0067">ATP-binding</keyword>
<keyword evidence="2 7" id="KW-0436">Ligase</keyword>
<name>A0A9P7RPL5_9AGAR</name>
<dbReference type="Pfam" id="PF00749">
    <property type="entry name" value="tRNA-synt_1c"/>
    <property type="match status" value="1"/>
</dbReference>
<dbReference type="EMBL" id="CM032189">
    <property type="protein sequence ID" value="KAG7087345.1"/>
    <property type="molecule type" value="Genomic_DNA"/>
</dbReference>
<evidence type="ECO:0000313" key="10">
    <source>
        <dbReference type="EMBL" id="KAG7087345.1"/>
    </source>
</evidence>
<keyword evidence="6 7" id="KW-0030">Aminoacyl-tRNA synthetase</keyword>
<feature type="domain" description="Glutamyl/glutaminyl-tRNA synthetase class Ib catalytic" evidence="8">
    <location>
        <begin position="67"/>
        <end position="275"/>
    </location>
</feature>
<dbReference type="Proteomes" id="UP001049176">
    <property type="component" value="Chromosome 9"/>
</dbReference>
<evidence type="ECO:0000256" key="4">
    <source>
        <dbReference type="ARBA" id="ARBA00022840"/>
    </source>
</evidence>
<proteinExistence type="inferred from homology"/>
<dbReference type="InterPro" id="IPR020058">
    <property type="entry name" value="Glu/Gln-tRNA-synth_Ib_cat-dom"/>
</dbReference>
<dbReference type="GO" id="GO:0004818">
    <property type="term" value="F:glutamate-tRNA ligase activity"/>
    <property type="evidence" value="ECO:0007669"/>
    <property type="project" value="TreeGrafter"/>
</dbReference>
<keyword evidence="5 7" id="KW-0648">Protein biosynthesis</keyword>
<dbReference type="InterPro" id="IPR020751">
    <property type="entry name" value="aa-tRNA-synth_I_codon-bd_sub2"/>
</dbReference>
<dbReference type="GO" id="GO:0006424">
    <property type="term" value="P:glutamyl-tRNA aminoacylation"/>
    <property type="evidence" value="ECO:0007669"/>
    <property type="project" value="TreeGrafter"/>
</dbReference>
<dbReference type="InterPro" id="IPR049940">
    <property type="entry name" value="GluQ/Sye"/>
</dbReference>
<comment type="similarity">
    <text evidence="1">Belongs to the class-I aminoacyl-tRNA synthetase family. Glutamate--tRNA ligase type 1 subfamily.</text>
</comment>
<dbReference type="InterPro" id="IPR014729">
    <property type="entry name" value="Rossmann-like_a/b/a_fold"/>
</dbReference>
<reference evidence="10" key="1">
    <citation type="journal article" date="2021" name="Genome Biol. Evol.">
        <title>The assembled and annotated genome of the fairy-ring fungus Marasmius oreades.</title>
        <authorList>
            <person name="Hiltunen M."/>
            <person name="Ament-Velasquez S.L."/>
            <person name="Johannesson H."/>
        </authorList>
    </citation>
    <scope>NUCLEOTIDE SEQUENCE</scope>
    <source>
        <strain evidence="10">03SP1</strain>
    </source>
</reference>
<protein>
    <recommendedName>
        <fullName evidence="12">Glutamyl-tRNA synthetase</fullName>
    </recommendedName>
</protein>
<evidence type="ECO:0000256" key="3">
    <source>
        <dbReference type="ARBA" id="ARBA00022741"/>
    </source>
</evidence>
<evidence type="ECO:0000259" key="8">
    <source>
        <dbReference type="Pfam" id="PF00749"/>
    </source>
</evidence>
<dbReference type="PANTHER" id="PTHR43311">
    <property type="entry name" value="GLUTAMATE--TRNA LIGASE"/>
    <property type="match status" value="1"/>
</dbReference>
<dbReference type="OrthoDB" id="428822at2759"/>
<dbReference type="SUPFAM" id="SSF52374">
    <property type="entry name" value="Nucleotidylyl transferase"/>
    <property type="match status" value="1"/>
</dbReference>
<evidence type="ECO:0000256" key="2">
    <source>
        <dbReference type="ARBA" id="ARBA00022598"/>
    </source>
</evidence>
<organism evidence="10 11">
    <name type="scientific">Marasmius oreades</name>
    <name type="common">fairy-ring Marasmius</name>
    <dbReference type="NCBI Taxonomy" id="181124"/>
    <lineage>
        <taxon>Eukaryota</taxon>
        <taxon>Fungi</taxon>
        <taxon>Dikarya</taxon>
        <taxon>Basidiomycota</taxon>
        <taxon>Agaricomycotina</taxon>
        <taxon>Agaricomycetes</taxon>
        <taxon>Agaricomycetidae</taxon>
        <taxon>Agaricales</taxon>
        <taxon>Marasmiineae</taxon>
        <taxon>Marasmiaceae</taxon>
        <taxon>Marasmius</taxon>
    </lineage>
</organism>
<evidence type="ECO:0000256" key="6">
    <source>
        <dbReference type="ARBA" id="ARBA00023146"/>
    </source>
</evidence>
<evidence type="ECO:0008006" key="12">
    <source>
        <dbReference type="Google" id="ProtNLM"/>
    </source>
</evidence>
<accession>A0A9P7RPL5</accession>
<keyword evidence="3 7" id="KW-0547">Nucleotide-binding</keyword>
<dbReference type="Gene3D" id="1.10.10.350">
    <property type="match status" value="1"/>
</dbReference>
<dbReference type="PANTHER" id="PTHR43311:SF2">
    <property type="entry name" value="GLUTAMATE--TRNA LIGASE, MITOCHONDRIAL-RELATED"/>
    <property type="match status" value="1"/>
</dbReference>
<evidence type="ECO:0000313" key="11">
    <source>
        <dbReference type="Proteomes" id="UP001049176"/>
    </source>
</evidence>
<dbReference type="Pfam" id="PF19269">
    <property type="entry name" value="Anticodon_2"/>
    <property type="match status" value="1"/>
</dbReference>
<evidence type="ECO:0000256" key="1">
    <source>
        <dbReference type="ARBA" id="ARBA00007894"/>
    </source>
</evidence>
<dbReference type="InterPro" id="IPR045462">
    <property type="entry name" value="aa-tRNA-synth_I_cd-bd"/>
</dbReference>
<evidence type="ECO:0000256" key="7">
    <source>
        <dbReference type="RuleBase" id="RU363037"/>
    </source>
</evidence>
<dbReference type="RefSeq" id="XP_043003816.1">
    <property type="nucleotide sequence ID" value="XM_043158468.1"/>
</dbReference>
<dbReference type="AlphaFoldDB" id="A0A9P7RPL5"/>
<evidence type="ECO:0000259" key="9">
    <source>
        <dbReference type="Pfam" id="PF19269"/>
    </source>
</evidence>
<keyword evidence="11" id="KW-1185">Reference proteome</keyword>
<dbReference type="GeneID" id="66082396"/>
<feature type="domain" description="Aminoacyl-tRNA synthetase class I anticodon-binding" evidence="9">
    <location>
        <begin position="352"/>
        <end position="499"/>
    </location>
</feature>
<dbReference type="GO" id="GO:0005739">
    <property type="term" value="C:mitochondrion"/>
    <property type="evidence" value="ECO:0007669"/>
    <property type="project" value="TreeGrafter"/>
</dbReference>
<dbReference type="KEGG" id="more:E1B28_013321"/>
<dbReference type="SUPFAM" id="SSF48163">
    <property type="entry name" value="An anticodon-binding domain of class I aminoacyl-tRNA synthetases"/>
    <property type="match status" value="1"/>
</dbReference>
<comment type="caution">
    <text evidence="10">The sequence shown here is derived from an EMBL/GenBank/DDBJ whole genome shotgun (WGS) entry which is preliminary data.</text>
</comment>